<accession>A0ABN3KAB7</accession>
<reference evidence="2 3" key="1">
    <citation type="journal article" date="2019" name="Int. J. Syst. Evol. Microbiol.">
        <title>The Global Catalogue of Microorganisms (GCM) 10K type strain sequencing project: providing services to taxonomists for standard genome sequencing and annotation.</title>
        <authorList>
            <consortium name="The Broad Institute Genomics Platform"/>
            <consortium name="The Broad Institute Genome Sequencing Center for Infectious Disease"/>
            <person name="Wu L."/>
            <person name="Ma J."/>
        </authorList>
    </citation>
    <scope>NUCLEOTIDE SEQUENCE [LARGE SCALE GENOMIC DNA]</scope>
    <source>
        <strain evidence="2 3">JCM 3325</strain>
    </source>
</reference>
<keyword evidence="1" id="KW-0812">Transmembrane</keyword>
<evidence type="ECO:0000313" key="2">
    <source>
        <dbReference type="EMBL" id="GAA2451065.1"/>
    </source>
</evidence>
<feature type="transmembrane region" description="Helical" evidence="1">
    <location>
        <begin position="25"/>
        <end position="43"/>
    </location>
</feature>
<comment type="caution">
    <text evidence="2">The sequence shown here is derived from an EMBL/GenBank/DDBJ whole genome shotgun (WGS) entry which is preliminary data.</text>
</comment>
<proteinExistence type="predicted"/>
<organism evidence="2 3">
    <name type="scientific">Actinomadura vinacea</name>
    <dbReference type="NCBI Taxonomy" id="115336"/>
    <lineage>
        <taxon>Bacteria</taxon>
        <taxon>Bacillati</taxon>
        <taxon>Actinomycetota</taxon>
        <taxon>Actinomycetes</taxon>
        <taxon>Streptosporangiales</taxon>
        <taxon>Thermomonosporaceae</taxon>
        <taxon>Actinomadura</taxon>
    </lineage>
</organism>
<evidence type="ECO:0000256" key="1">
    <source>
        <dbReference type="SAM" id="Phobius"/>
    </source>
</evidence>
<keyword evidence="3" id="KW-1185">Reference proteome</keyword>
<evidence type="ECO:0000313" key="3">
    <source>
        <dbReference type="Proteomes" id="UP001501231"/>
    </source>
</evidence>
<gene>
    <name evidence="2" type="ORF">GCM10010191_81390</name>
</gene>
<dbReference type="RefSeq" id="WP_344596596.1">
    <property type="nucleotide sequence ID" value="NZ_BAAARW010000038.1"/>
</dbReference>
<protein>
    <submittedName>
        <fullName evidence="2">Uncharacterized protein</fullName>
    </submittedName>
</protein>
<dbReference type="EMBL" id="BAAARW010000038">
    <property type="protein sequence ID" value="GAA2451065.1"/>
    <property type="molecule type" value="Genomic_DNA"/>
</dbReference>
<sequence>MDVLLTLLLSSVTRTASLLAESRHVIGIAAALCAALLAAHLGWHGTDRLLSWRERPDED</sequence>
<keyword evidence="1" id="KW-0472">Membrane</keyword>
<dbReference type="Proteomes" id="UP001501231">
    <property type="component" value="Unassembled WGS sequence"/>
</dbReference>
<keyword evidence="1" id="KW-1133">Transmembrane helix</keyword>
<name>A0ABN3KAB7_9ACTN</name>